<evidence type="ECO:0000313" key="3">
    <source>
        <dbReference type="EMBL" id="QJA48677.1"/>
    </source>
</evidence>
<feature type="region of interest" description="Disordered" evidence="1">
    <location>
        <begin position="84"/>
        <end position="113"/>
    </location>
</feature>
<name>A0A6H1ZMX7_9ZZZZ</name>
<dbReference type="SMART" id="SM00834">
    <property type="entry name" value="CxxC_CXXC_SSSS"/>
    <property type="match status" value="1"/>
</dbReference>
<feature type="domain" description="Putative regulatory protein FmdB zinc ribbon" evidence="2">
    <location>
        <begin position="1"/>
        <end position="41"/>
    </location>
</feature>
<dbReference type="NCBIfam" id="TIGR02605">
    <property type="entry name" value="CxxC_CxxC_SSSS"/>
    <property type="match status" value="1"/>
</dbReference>
<dbReference type="EMBL" id="MT144096">
    <property type="protein sequence ID" value="QJA48677.1"/>
    <property type="molecule type" value="Genomic_DNA"/>
</dbReference>
<sequence length="137" mass="15597">MPLYSYSCPNHGEFDRVFSISEMPDSVPCPSCKKQARKIIALGHGGIRRNDSLWVRDVSKVFEHDGVKPMETVGDLKNFLQKNPHIRPQESHPALPSSMGDYEKPKPEAVRMEERRKKAIDWYRKDNSLILTSGTSA</sequence>
<evidence type="ECO:0000259" key="2">
    <source>
        <dbReference type="SMART" id="SM00834"/>
    </source>
</evidence>
<gene>
    <name evidence="3" type="ORF">TM448A01076_0013</name>
    <name evidence="4" type="ORF">TM448B01182_0012</name>
</gene>
<evidence type="ECO:0000256" key="1">
    <source>
        <dbReference type="SAM" id="MobiDB-lite"/>
    </source>
</evidence>
<accession>A0A6H1ZMX7</accession>
<organism evidence="3">
    <name type="scientific">viral metagenome</name>
    <dbReference type="NCBI Taxonomy" id="1070528"/>
    <lineage>
        <taxon>unclassified sequences</taxon>
        <taxon>metagenomes</taxon>
        <taxon>organismal metagenomes</taxon>
    </lineage>
</organism>
<reference evidence="3" key="1">
    <citation type="submission" date="2020-03" db="EMBL/GenBank/DDBJ databases">
        <title>The deep terrestrial virosphere.</title>
        <authorList>
            <person name="Holmfeldt K."/>
            <person name="Nilsson E."/>
            <person name="Simone D."/>
            <person name="Lopez-Fernandez M."/>
            <person name="Wu X."/>
            <person name="de Brujin I."/>
            <person name="Lundin D."/>
            <person name="Andersson A."/>
            <person name="Bertilsson S."/>
            <person name="Dopson M."/>
        </authorList>
    </citation>
    <scope>NUCLEOTIDE SEQUENCE</scope>
    <source>
        <strain evidence="3">TM448A01076</strain>
        <strain evidence="4">TM448B01182</strain>
    </source>
</reference>
<dbReference type="AlphaFoldDB" id="A0A6H1ZMX7"/>
<dbReference type="Pfam" id="PF09723">
    <property type="entry name" value="Zn_ribbon_8"/>
    <property type="match status" value="1"/>
</dbReference>
<dbReference type="InterPro" id="IPR013429">
    <property type="entry name" value="Regulatory_FmdB_Zinc_ribbon"/>
</dbReference>
<evidence type="ECO:0000313" key="4">
    <source>
        <dbReference type="EMBL" id="QJH98068.1"/>
    </source>
</evidence>
<proteinExistence type="predicted"/>
<dbReference type="EMBL" id="MT144714">
    <property type="protein sequence ID" value="QJH98068.1"/>
    <property type="molecule type" value="Genomic_DNA"/>
</dbReference>
<feature type="compositionally biased region" description="Basic and acidic residues" evidence="1">
    <location>
        <begin position="101"/>
        <end position="113"/>
    </location>
</feature>
<protein>
    <recommendedName>
        <fullName evidence="2">Putative regulatory protein FmdB zinc ribbon domain-containing protein</fullName>
    </recommendedName>
</protein>